<comment type="similarity">
    <text evidence="2">Belongs to the XPF family.</text>
</comment>
<keyword evidence="9" id="KW-0539">Nucleus</keyword>
<dbReference type="Gene3D" id="1.10.150.20">
    <property type="entry name" value="5' to 3' exonuclease, C-terminal subdomain"/>
    <property type="match status" value="1"/>
</dbReference>
<dbReference type="GO" id="GO:0003697">
    <property type="term" value="F:single-stranded DNA binding"/>
    <property type="evidence" value="ECO:0007669"/>
    <property type="project" value="TreeGrafter"/>
</dbReference>
<dbReference type="PANTHER" id="PTHR10150">
    <property type="entry name" value="DNA REPAIR ENDONUCLEASE XPF"/>
    <property type="match status" value="1"/>
</dbReference>
<dbReference type="InterPro" id="IPR011335">
    <property type="entry name" value="Restrct_endonuc-II-like"/>
</dbReference>
<dbReference type="AlphaFoldDB" id="A0A1Z5J946"/>
<dbReference type="GO" id="GO:1901255">
    <property type="term" value="P:nucleotide-excision repair involved in interstrand cross-link repair"/>
    <property type="evidence" value="ECO:0007669"/>
    <property type="project" value="TreeGrafter"/>
</dbReference>
<keyword evidence="8" id="KW-0234">DNA repair</keyword>
<dbReference type="PANTHER" id="PTHR10150:SF0">
    <property type="entry name" value="DNA REPAIR ENDONUCLEASE XPF"/>
    <property type="match status" value="1"/>
</dbReference>
<keyword evidence="7" id="KW-0238">DNA-binding</keyword>
<dbReference type="InterPro" id="IPR010994">
    <property type="entry name" value="RuvA_2-like"/>
</dbReference>
<name>A0A1Z5J946_FISSO</name>
<comment type="caution">
    <text evidence="11">The sequence shown here is derived from an EMBL/GenBank/DDBJ whole genome shotgun (WGS) entry which is preliminary data.</text>
</comment>
<evidence type="ECO:0000256" key="9">
    <source>
        <dbReference type="ARBA" id="ARBA00023242"/>
    </source>
</evidence>
<dbReference type="CDD" id="cd20078">
    <property type="entry name" value="XPF_nuclease_XPF_euk"/>
    <property type="match status" value="1"/>
</dbReference>
<evidence type="ECO:0000256" key="8">
    <source>
        <dbReference type="ARBA" id="ARBA00023204"/>
    </source>
</evidence>
<evidence type="ECO:0000256" key="7">
    <source>
        <dbReference type="ARBA" id="ARBA00023125"/>
    </source>
</evidence>
<protein>
    <submittedName>
        <fullName evidence="11">DNA excision repair protein ERCC-4</fullName>
    </submittedName>
</protein>
<proteinExistence type="inferred from homology"/>
<reference evidence="11 12" key="1">
    <citation type="journal article" date="2015" name="Plant Cell">
        <title>Oil accumulation by the oleaginous diatom Fistulifera solaris as revealed by the genome and transcriptome.</title>
        <authorList>
            <person name="Tanaka T."/>
            <person name="Maeda Y."/>
            <person name="Veluchamy A."/>
            <person name="Tanaka M."/>
            <person name="Abida H."/>
            <person name="Marechal E."/>
            <person name="Bowler C."/>
            <person name="Muto M."/>
            <person name="Sunaga Y."/>
            <person name="Tanaka M."/>
            <person name="Yoshino T."/>
            <person name="Taniguchi T."/>
            <person name="Fukuda Y."/>
            <person name="Nemoto M."/>
            <person name="Matsumoto M."/>
            <person name="Wong P.S."/>
            <person name="Aburatani S."/>
            <person name="Fujibuchi W."/>
        </authorList>
    </citation>
    <scope>NUCLEOTIDE SEQUENCE [LARGE SCALE GENOMIC DNA]</scope>
    <source>
        <strain evidence="11 12">JPCC DA0580</strain>
    </source>
</reference>
<dbReference type="Proteomes" id="UP000198406">
    <property type="component" value="Unassembled WGS sequence"/>
</dbReference>
<dbReference type="OrthoDB" id="361020at2759"/>
<dbReference type="Gene3D" id="3.40.50.10130">
    <property type="match status" value="1"/>
</dbReference>
<organism evidence="11 12">
    <name type="scientific">Fistulifera solaris</name>
    <name type="common">Oleaginous diatom</name>
    <dbReference type="NCBI Taxonomy" id="1519565"/>
    <lineage>
        <taxon>Eukaryota</taxon>
        <taxon>Sar</taxon>
        <taxon>Stramenopiles</taxon>
        <taxon>Ochrophyta</taxon>
        <taxon>Bacillariophyta</taxon>
        <taxon>Bacillariophyceae</taxon>
        <taxon>Bacillariophycidae</taxon>
        <taxon>Naviculales</taxon>
        <taxon>Naviculaceae</taxon>
        <taxon>Fistulifera</taxon>
    </lineage>
</organism>
<accession>A0A1Z5J946</accession>
<evidence type="ECO:0000256" key="6">
    <source>
        <dbReference type="ARBA" id="ARBA00022801"/>
    </source>
</evidence>
<dbReference type="GO" id="GO:0000712">
    <property type="term" value="P:resolution of meiotic recombination intermediates"/>
    <property type="evidence" value="ECO:0007669"/>
    <property type="project" value="TreeGrafter"/>
</dbReference>
<dbReference type="SMART" id="SM00891">
    <property type="entry name" value="ERCC4"/>
    <property type="match status" value="1"/>
</dbReference>
<evidence type="ECO:0000256" key="5">
    <source>
        <dbReference type="ARBA" id="ARBA00022763"/>
    </source>
</evidence>
<dbReference type="GO" id="GO:0000110">
    <property type="term" value="C:nucleotide-excision repair factor 1 complex"/>
    <property type="evidence" value="ECO:0007669"/>
    <property type="project" value="TreeGrafter"/>
</dbReference>
<evidence type="ECO:0000313" key="11">
    <source>
        <dbReference type="EMBL" id="GAX10510.1"/>
    </source>
</evidence>
<dbReference type="GO" id="GO:0000724">
    <property type="term" value="P:double-strand break repair via homologous recombination"/>
    <property type="evidence" value="ECO:0007669"/>
    <property type="project" value="TreeGrafter"/>
</dbReference>
<keyword evidence="4" id="KW-0255">Endonuclease</keyword>
<keyword evidence="5" id="KW-0227">DNA damage</keyword>
<comment type="subcellular location">
    <subcellularLocation>
        <location evidence="1">Nucleus</location>
    </subcellularLocation>
</comment>
<dbReference type="GO" id="GO:0000014">
    <property type="term" value="F:single-stranded DNA endodeoxyribonuclease activity"/>
    <property type="evidence" value="ECO:0007669"/>
    <property type="project" value="TreeGrafter"/>
</dbReference>
<dbReference type="FunCoup" id="A0A1Z5J946">
    <property type="interactions" value="400"/>
</dbReference>
<dbReference type="FunFam" id="3.40.50.10130:FF:000002">
    <property type="entry name" value="DNA repair endonuclease XPF"/>
    <property type="match status" value="1"/>
</dbReference>
<evidence type="ECO:0000256" key="1">
    <source>
        <dbReference type="ARBA" id="ARBA00004123"/>
    </source>
</evidence>
<dbReference type="InterPro" id="IPR006166">
    <property type="entry name" value="ERCC4_domain"/>
</dbReference>
<dbReference type="Pfam" id="PF02732">
    <property type="entry name" value="ERCC4"/>
    <property type="match status" value="1"/>
</dbReference>
<evidence type="ECO:0000256" key="3">
    <source>
        <dbReference type="ARBA" id="ARBA00022722"/>
    </source>
</evidence>
<evidence type="ECO:0000259" key="10">
    <source>
        <dbReference type="SMART" id="SM00891"/>
    </source>
</evidence>
<dbReference type="InParanoid" id="A0A1Z5J946"/>
<feature type="domain" description="ERCC4" evidence="10">
    <location>
        <begin position="726"/>
        <end position="806"/>
    </location>
</feature>
<evidence type="ECO:0000256" key="4">
    <source>
        <dbReference type="ARBA" id="ARBA00022759"/>
    </source>
</evidence>
<sequence>MEDKAFVPQGLLPSYLAEIFGQLYDEDGLAVLGKGLQSDMLLASLVRFYADPEEGHYAEEETKKKDGKPPLVLVLGLHREAERTALLNILTSWGTPPEILPTILTNEAGQSKERAALYQQGGVFVITSRILIVDLLTATIDSIQIDGLLVAHAEQVTETSTEAFIIRIIQSQRQFQSSSSNSNEAAFVKAISESPEQVMSGFSKVDKILKALHVQRLYLYPRFHDSIREELEGRNPPKVIELHQELSPLQKEMQQAIAVALQTVIRKLKESKALANLTLLLDGEQFTVENLVTNPLDQALSRNLEHDWHRLSPETKQLIQDLRTLRTLFQNLLTYDCVSFYKLLLSIQSMSAASRHPSMWLLTPAADVLFRKAKERLFTLHRPLPTKQVPNPVLKCQPVLEESPKWRLLRTVLSEIREKFEKEVADRAAGPTNILVLVKDDRTMAAVKDYLVQGNRALLFRWLRFLEQQNDRSRSITVNGGVETLSEESRVLLEEESRCRRILFGDQSKRKRRQNAPINHIPNFVRKRRRITREKARGEATMQTEDLERNAVLDEAVDLAEHDDSNDLEYEASPLNTQDDHFTLSFPDELRIVLKSYASLDQPSLLLQDLSPRYVLFYDTDITFVRAVEIHAALSDVQIEVYFLMFQASAEDKIFMKSLEREQNTFERLINHKKMMSPPALHCATTTQEMQHALAQGSLGGTYMGGSLPLAFDSRKGRKANEEKRDIAVDVREFRSVLPSILHQGGMRLAPVTLIVGDFVLSSVHCVERKSISDLFGSFASGRLYTQVESMVKYYKVPCLLIEFDPAKSFCLQNASEIGVEIRSDSICSKICLLTMHFPQLRILWSKSPHDTLKIFKDLKKNHDEVDVERAMEIGRNELEDSFFESSSESDEINEVARDMLLRLPGVNIHSARKIMQNCDCLAELCDMSRDELRRVAGPVTGQKLFTFFRQKMSAANI</sequence>
<dbReference type="SUPFAM" id="SSF47781">
    <property type="entry name" value="RuvA domain 2-like"/>
    <property type="match status" value="1"/>
</dbReference>
<keyword evidence="12" id="KW-1185">Reference proteome</keyword>
<dbReference type="EMBL" id="BDSP01000017">
    <property type="protein sequence ID" value="GAX10510.1"/>
    <property type="molecule type" value="Genomic_DNA"/>
</dbReference>
<keyword evidence="3" id="KW-0540">Nuclease</keyword>
<dbReference type="SUPFAM" id="SSF52980">
    <property type="entry name" value="Restriction endonuclease-like"/>
    <property type="match status" value="1"/>
</dbReference>
<gene>
    <name evidence="11" type="ORF">FisN_21Lh215</name>
</gene>
<keyword evidence="6" id="KW-0378">Hydrolase</keyword>
<dbReference type="GO" id="GO:0003684">
    <property type="term" value="F:damaged DNA binding"/>
    <property type="evidence" value="ECO:0007669"/>
    <property type="project" value="TreeGrafter"/>
</dbReference>
<dbReference type="InterPro" id="IPR047520">
    <property type="entry name" value="XPF_nuclease"/>
</dbReference>
<evidence type="ECO:0000313" key="12">
    <source>
        <dbReference type="Proteomes" id="UP000198406"/>
    </source>
</evidence>
<evidence type="ECO:0000256" key="2">
    <source>
        <dbReference type="ARBA" id="ARBA00010015"/>
    </source>
</evidence>